<feature type="compositionally biased region" description="Low complexity" evidence="5">
    <location>
        <begin position="208"/>
        <end position="219"/>
    </location>
</feature>
<feature type="region of interest" description="Disordered" evidence="5">
    <location>
        <begin position="87"/>
        <end position="174"/>
    </location>
</feature>
<feature type="zinc finger region" description="C3H1-type" evidence="4">
    <location>
        <begin position="239"/>
        <end position="267"/>
    </location>
</feature>
<feature type="region of interest" description="Disordered" evidence="5">
    <location>
        <begin position="345"/>
        <end position="390"/>
    </location>
</feature>
<feature type="compositionally biased region" description="Basic and acidic residues" evidence="5">
    <location>
        <begin position="109"/>
        <end position="119"/>
    </location>
</feature>
<feature type="compositionally biased region" description="Polar residues" evidence="5">
    <location>
        <begin position="369"/>
        <end position="378"/>
    </location>
</feature>
<proteinExistence type="predicted"/>
<feature type="compositionally biased region" description="Low complexity" evidence="5">
    <location>
        <begin position="142"/>
        <end position="160"/>
    </location>
</feature>
<evidence type="ECO:0000313" key="7">
    <source>
        <dbReference type="EMBL" id="KAK3336896.1"/>
    </source>
</evidence>
<dbReference type="PROSITE" id="PS50103">
    <property type="entry name" value="ZF_C3H1"/>
    <property type="match status" value="1"/>
</dbReference>
<keyword evidence="8" id="KW-1185">Reference proteome</keyword>
<evidence type="ECO:0000256" key="3">
    <source>
        <dbReference type="ARBA" id="ARBA00022833"/>
    </source>
</evidence>
<feature type="domain" description="C3H1-type" evidence="6">
    <location>
        <begin position="239"/>
        <end position="267"/>
    </location>
</feature>
<organism evidence="7 8">
    <name type="scientific">Cercophora scortea</name>
    <dbReference type="NCBI Taxonomy" id="314031"/>
    <lineage>
        <taxon>Eukaryota</taxon>
        <taxon>Fungi</taxon>
        <taxon>Dikarya</taxon>
        <taxon>Ascomycota</taxon>
        <taxon>Pezizomycotina</taxon>
        <taxon>Sordariomycetes</taxon>
        <taxon>Sordariomycetidae</taxon>
        <taxon>Sordariales</taxon>
        <taxon>Lasiosphaeriaceae</taxon>
        <taxon>Cercophora</taxon>
    </lineage>
</organism>
<keyword evidence="2 4" id="KW-0863">Zinc-finger</keyword>
<protein>
    <recommendedName>
        <fullName evidence="6">C3H1-type domain-containing protein</fullName>
    </recommendedName>
</protein>
<accession>A0AAE0J4R7</accession>
<evidence type="ECO:0000313" key="8">
    <source>
        <dbReference type="Proteomes" id="UP001286456"/>
    </source>
</evidence>
<dbReference type="EMBL" id="JAUEPO010000001">
    <property type="protein sequence ID" value="KAK3336896.1"/>
    <property type="molecule type" value="Genomic_DNA"/>
</dbReference>
<dbReference type="InterPro" id="IPR036855">
    <property type="entry name" value="Znf_CCCH_sf"/>
</dbReference>
<keyword evidence="3 4" id="KW-0862">Zinc</keyword>
<evidence type="ECO:0000256" key="4">
    <source>
        <dbReference type="PROSITE-ProRule" id="PRU00723"/>
    </source>
</evidence>
<dbReference type="GO" id="GO:0008270">
    <property type="term" value="F:zinc ion binding"/>
    <property type="evidence" value="ECO:0007669"/>
    <property type="project" value="UniProtKB-KW"/>
</dbReference>
<keyword evidence="1 4" id="KW-0479">Metal-binding</keyword>
<feature type="region of interest" description="Disordered" evidence="5">
    <location>
        <begin position="192"/>
        <end position="235"/>
    </location>
</feature>
<dbReference type="AlphaFoldDB" id="A0AAE0J4R7"/>
<reference evidence="7" key="1">
    <citation type="journal article" date="2023" name="Mol. Phylogenet. Evol.">
        <title>Genome-scale phylogeny and comparative genomics of the fungal order Sordariales.</title>
        <authorList>
            <person name="Hensen N."/>
            <person name="Bonometti L."/>
            <person name="Westerberg I."/>
            <person name="Brannstrom I.O."/>
            <person name="Guillou S."/>
            <person name="Cros-Aarteil S."/>
            <person name="Calhoun S."/>
            <person name="Haridas S."/>
            <person name="Kuo A."/>
            <person name="Mondo S."/>
            <person name="Pangilinan J."/>
            <person name="Riley R."/>
            <person name="LaButti K."/>
            <person name="Andreopoulos B."/>
            <person name="Lipzen A."/>
            <person name="Chen C."/>
            <person name="Yan M."/>
            <person name="Daum C."/>
            <person name="Ng V."/>
            <person name="Clum A."/>
            <person name="Steindorff A."/>
            <person name="Ohm R.A."/>
            <person name="Martin F."/>
            <person name="Silar P."/>
            <person name="Natvig D.O."/>
            <person name="Lalanne C."/>
            <person name="Gautier V."/>
            <person name="Ament-Velasquez S.L."/>
            <person name="Kruys A."/>
            <person name="Hutchinson M.I."/>
            <person name="Powell A.J."/>
            <person name="Barry K."/>
            <person name="Miller A.N."/>
            <person name="Grigoriev I.V."/>
            <person name="Debuchy R."/>
            <person name="Gladieux P."/>
            <person name="Hiltunen Thoren M."/>
            <person name="Johannesson H."/>
        </authorList>
    </citation>
    <scope>NUCLEOTIDE SEQUENCE</scope>
    <source>
        <strain evidence="7">SMH4131-1</strain>
    </source>
</reference>
<evidence type="ECO:0000256" key="2">
    <source>
        <dbReference type="ARBA" id="ARBA00022771"/>
    </source>
</evidence>
<dbReference type="SUPFAM" id="SSF90229">
    <property type="entry name" value="CCCH zinc finger"/>
    <property type="match status" value="1"/>
</dbReference>
<reference evidence="7" key="2">
    <citation type="submission" date="2023-06" db="EMBL/GenBank/DDBJ databases">
        <authorList>
            <consortium name="Lawrence Berkeley National Laboratory"/>
            <person name="Haridas S."/>
            <person name="Hensen N."/>
            <person name="Bonometti L."/>
            <person name="Westerberg I."/>
            <person name="Brannstrom I.O."/>
            <person name="Guillou S."/>
            <person name="Cros-Aarteil S."/>
            <person name="Calhoun S."/>
            <person name="Kuo A."/>
            <person name="Mondo S."/>
            <person name="Pangilinan J."/>
            <person name="Riley R."/>
            <person name="Labutti K."/>
            <person name="Andreopoulos B."/>
            <person name="Lipzen A."/>
            <person name="Chen C."/>
            <person name="Yanf M."/>
            <person name="Daum C."/>
            <person name="Ng V."/>
            <person name="Clum A."/>
            <person name="Steindorff A."/>
            <person name="Ohm R."/>
            <person name="Martin F."/>
            <person name="Silar P."/>
            <person name="Natvig D."/>
            <person name="Lalanne C."/>
            <person name="Gautier V."/>
            <person name="Ament-Velasquez S.L."/>
            <person name="Kruys A."/>
            <person name="Hutchinson M.I."/>
            <person name="Powell A.J."/>
            <person name="Barry K."/>
            <person name="Miller A.N."/>
            <person name="Grigoriev I.V."/>
            <person name="Debuchy R."/>
            <person name="Gladieux P."/>
            <person name="Thoren M.H."/>
            <person name="Johannesson H."/>
        </authorList>
    </citation>
    <scope>NUCLEOTIDE SEQUENCE</scope>
    <source>
        <strain evidence="7">SMH4131-1</strain>
    </source>
</reference>
<gene>
    <name evidence="7" type="ORF">B0T19DRAFT_410877</name>
</gene>
<evidence type="ECO:0000256" key="1">
    <source>
        <dbReference type="ARBA" id="ARBA00022723"/>
    </source>
</evidence>
<name>A0AAE0J4R7_9PEZI</name>
<dbReference type="InterPro" id="IPR000571">
    <property type="entry name" value="Znf_CCCH"/>
</dbReference>
<evidence type="ECO:0000256" key="5">
    <source>
        <dbReference type="SAM" id="MobiDB-lite"/>
    </source>
</evidence>
<evidence type="ECO:0000259" key="6">
    <source>
        <dbReference type="PROSITE" id="PS50103"/>
    </source>
</evidence>
<feature type="compositionally biased region" description="Basic and acidic residues" evidence="5">
    <location>
        <begin position="356"/>
        <end position="366"/>
    </location>
</feature>
<comment type="caution">
    <text evidence="7">The sequence shown here is derived from an EMBL/GenBank/DDBJ whole genome shotgun (WGS) entry which is preliminary data.</text>
</comment>
<dbReference type="Proteomes" id="UP001286456">
    <property type="component" value="Unassembled WGS sequence"/>
</dbReference>
<sequence length="457" mass="49083">MMTPSPRFFIVRPDAIEDNASRGGVMRRERGRFVPLVAVDQFPEWFSIIGIPRELTAEQTVGMHDLGNVSKEGGTYAIQIVHHPSLPSSSADLGHHGDDGADDLVQSPKLEEPEGKAIERGTCTSQEGDILPRSHSMCQTPSSISVSSNSSCEASSITISPSPPPVPVLSSQSASSSKSIEAQFAAFQNSPVLNRDTGNKSNSQPVQTLPLPTTSSLPTNKHPTTKQGKALKKHSITARKSSKYCHGWLFHGHCRYVDSCRYLHAQPDSAEEVIRVLREKQQSIDNKREAIKAKKLQQQNGTEHVADKKKKFPLRKNVKLTDAEKAAINADMPLPLRSGVVTATSTDGNGGGDTHNTAEEGGKVEGKTTMPTQGTNAQGVHASSAEGKTKQDHILLPQHQPTLAESVEEGSLITFEDKEMASVISSSSVPLVTGREKSTALGASSLTKVPTPTDLLD</sequence>